<dbReference type="Pfam" id="PF07876">
    <property type="entry name" value="Dabb"/>
    <property type="match status" value="1"/>
</dbReference>
<evidence type="ECO:0000259" key="2">
    <source>
        <dbReference type="PROSITE" id="PS51502"/>
    </source>
</evidence>
<dbReference type="InterPro" id="IPR044662">
    <property type="entry name" value="HS1/DABB1-like"/>
</dbReference>
<dbReference type="InterPro" id="IPR013097">
    <property type="entry name" value="Dabb"/>
</dbReference>
<evidence type="ECO:0000313" key="4">
    <source>
        <dbReference type="Proteomes" id="UP001210380"/>
    </source>
</evidence>
<protein>
    <submittedName>
        <fullName evidence="3">Dabb family protein</fullName>
    </submittedName>
</protein>
<evidence type="ECO:0000256" key="1">
    <source>
        <dbReference type="ARBA" id="ARBA00011738"/>
    </source>
</evidence>
<comment type="caution">
    <text evidence="3">The sequence shown here is derived from an EMBL/GenBank/DDBJ whole genome shotgun (WGS) entry which is preliminary data.</text>
</comment>
<dbReference type="Proteomes" id="UP001210380">
    <property type="component" value="Unassembled WGS sequence"/>
</dbReference>
<organism evidence="3 4">
    <name type="scientific">Saccharopolyspora oryzae</name>
    <dbReference type="NCBI Taxonomy" id="2997343"/>
    <lineage>
        <taxon>Bacteria</taxon>
        <taxon>Bacillati</taxon>
        <taxon>Actinomycetota</taxon>
        <taxon>Actinomycetes</taxon>
        <taxon>Pseudonocardiales</taxon>
        <taxon>Pseudonocardiaceae</taxon>
        <taxon>Saccharopolyspora</taxon>
    </lineage>
</organism>
<comment type="subunit">
    <text evidence="1">Homodimer.</text>
</comment>
<dbReference type="Gene3D" id="3.30.70.100">
    <property type="match status" value="1"/>
</dbReference>
<dbReference type="RefSeq" id="WP_270950935.1">
    <property type="nucleotide sequence ID" value="NZ_JAQGLA010000040.1"/>
</dbReference>
<sequence>MIRHVVLFRWKPDWDPAEWFDVVEGLQERIPEVRSLSVGADVLHADRSWDAAIVADFDRLEDVATYTAHPAHQPAIALSKAGAEQIVSVDFKLPASAT</sequence>
<dbReference type="EMBL" id="JAQGLA010000040">
    <property type="protein sequence ID" value="MDA3628171.1"/>
    <property type="molecule type" value="Genomic_DNA"/>
</dbReference>
<dbReference type="SUPFAM" id="SSF54909">
    <property type="entry name" value="Dimeric alpha+beta barrel"/>
    <property type="match status" value="1"/>
</dbReference>
<proteinExistence type="predicted"/>
<dbReference type="PANTHER" id="PTHR33178:SF10">
    <property type="entry name" value="STRESS-RESPONSE A_B BARREL DOMAIN-CONTAINING PROTEIN"/>
    <property type="match status" value="1"/>
</dbReference>
<reference evidence="3 4" key="1">
    <citation type="submission" date="2022-11" db="EMBL/GenBank/DDBJ databases">
        <title>Draft genome sequence of Saccharopolyspora sp. WRP15-2 isolated from rhizosphere soils of wild rice in Thailand.</title>
        <authorList>
            <person name="Duangmal K."/>
            <person name="Kammanee S."/>
            <person name="Muangham S."/>
        </authorList>
    </citation>
    <scope>NUCLEOTIDE SEQUENCE [LARGE SCALE GENOMIC DNA]</scope>
    <source>
        <strain evidence="3 4">WRP15-2</strain>
    </source>
</reference>
<dbReference type="InterPro" id="IPR011008">
    <property type="entry name" value="Dimeric_a/b-barrel"/>
</dbReference>
<gene>
    <name evidence="3" type="ORF">OU415_22240</name>
</gene>
<feature type="domain" description="Stress-response A/B barrel" evidence="2">
    <location>
        <begin position="2"/>
        <end position="91"/>
    </location>
</feature>
<dbReference type="PANTHER" id="PTHR33178">
    <property type="match status" value="1"/>
</dbReference>
<keyword evidence="4" id="KW-1185">Reference proteome</keyword>
<dbReference type="PROSITE" id="PS51502">
    <property type="entry name" value="S_R_A_B_BARREL"/>
    <property type="match status" value="1"/>
</dbReference>
<dbReference type="SMART" id="SM00886">
    <property type="entry name" value="Dabb"/>
    <property type="match status" value="1"/>
</dbReference>
<accession>A0ABT4V415</accession>
<name>A0ABT4V415_9PSEU</name>
<evidence type="ECO:0000313" key="3">
    <source>
        <dbReference type="EMBL" id="MDA3628171.1"/>
    </source>
</evidence>